<evidence type="ECO:0000256" key="7">
    <source>
        <dbReference type="ARBA" id="ARBA00022741"/>
    </source>
</evidence>
<comment type="catalytic activity">
    <reaction evidence="12">
        <text>Ca(2+)(in) + ATP + H2O = Ca(2+)(out) + ADP + phosphate + H(+)</text>
        <dbReference type="Rhea" id="RHEA:18105"/>
        <dbReference type="ChEBI" id="CHEBI:15377"/>
        <dbReference type="ChEBI" id="CHEBI:15378"/>
        <dbReference type="ChEBI" id="CHEBI:29108"/>
        <dbReference type="ChEBI" id="CHEBI:30616"/>
        <dbReference type="ChEBI" id="CHEBI:43474"/>
        <dbReference type="ChEBI" id="CHEBI:456216"/>
        <dbReference type="EC" id="7.2.2.10"/>
    </reaction>
</comment>
<dbReference type="SUPFAM" id="SSF81660">
    <property type="entry name" value="Metal cation-transporting ATPase, ATP-binding domain N"/>
    <property type="match status" value="1"/>
</dbReference>
<dbReference type="InterPro" id="IPR004014">
    <property type="entry name" value="ATPase_P-typ_cation-transptr_N"/>
</dbReference>
<keyword evidence="6" id="KW-0479">Metal-binding</keyword>
<dbReference type="InterPro" id="IPR023214">
    <property type="entry name" value="HAD_sf"/>
</dbReference>
<evidence type="ECO:0000256" key="13">
    <source>
        <dbReference type="SAM" id="Phobius"/>
    </source>
</evidence>
<dbReference type="FunFam" id="2.70.150.10:FF:000016">
    <property type="entry name" value="Calcium-transporting P-type ATPase putative"/>
    <property type="match status" value="1"/>
</dbReference>
<evidence type="ECO:0000256" key="12">
    <source>
        <dbReference type="ARBA" id="ARBA00048694"/>
    </source>
</evidence>
<dbReference type="FunFam" id="3.40.50.1000:FF:000001">
    <property type="entry name" value="Phospholipid-transporting ATPase IC"/>
    <property type="match status" value="1"/>
</dbReference>
<dbReference type="InterPro" id="IPR023298">
    <property type="entry name" value="ATPase_P-typ_TM_dom_sf"/>
</dbReference>
<dbReference type="PRINTS" id="PR00119">
    <property type="entry name" value="CATATPASE"/>
</dbReference>
<evidence type="ECO:0000256" key="4">
    <source>
        <dbReference type="ARBA" id="ARBA00022568"/>
    </source>
</evidence>
<evidence type="ECO:0000259" key="14">
    <source>
        <dbReference type="SMART" id="SM00831"/>
    </source>
</evidence>
<keyword evidence="10 13" id="KW-1133">Transmembrane helix</keyword>
<dbReference type="Pfam" id="PF00690">
    <property type="entry name" value="Cation_ATPase_N"/>
    <property type="match status" value="1"/>
</dbReference>
<dbReference type="SMART" id="SM00831">
    <property type="entry name" value="Cation_ATPase_N"/>
    <property type="match status" value="1"/>
</dbReference>
<evidence type="ECO:0000256" key="5">
    <source>
        <dbReference type="ARBA" id="ARBA00022692"/>
    </source>
</evidence>
<evidence type="ECO:0000313" key="15">
    <source>
        <dbReference type="EMBL" id="GAW93944.1"/>
    </source>
</evidence>
<dbReference type="OrthoDB" id="9760364at2"/>
<keyword evidence="4" id="KW-0106">Calcium</keyword>
<dbReference type="InterPro" id="IPR008250">
    <property type="entry name" value="ATPase_P-typ_transduc_dom_A_sf"/>
</dbReference>
<keyword evidence="9" id="KW-1278">Translocase</keyword>
<dbReference type="SUPFAM" id="SSF81653">
    <property type="entry name" value="Calcium ATPase, transduction domain A"/>
    <property type="match status" value="1"/>
</dbReference>
<keyword evidence="5 13" id="KW-0812">Transmembrane</keyword>
<comment type="caution">
    <text evidence="15">The sequence shown here is derived from an EMBL/GenBank/DDBJ whole genome shotgun (WGS) entry which is preliminary data.</text>
</comment>
<dbReference type="EMBL" id="BDGJ01000195">
    <property type="protein sequence ID" value="GAW93944.1"/>
    <property type="molecule type" value="Genomic_DNA"/>
</dbReference>
<evidence type="ECO:0000313" key="16">
    <source>
        <dbReference type="Proteomes" id="UP000197032"/>
    </source>
</evidence>
<dbReference type="PANTHER" id="PTHR42861">
    <property type="entry name" value="CALCIUM-TRANSPORTING ATPASE"/>
    <property type="match status" value="1"/>
</dbReference>
<keyword evidence="16" id="KW-1185">Reference proteome</keyword>
<keyword evidence="8" id="KW-0067">ATP-binding</keyword>
<dbReference type="Pfam" id="PF13246">
    <property type="entry name" value="Cation_ATPase"/>
    <property type="match status" value="1"/>
</dbReference>
<evidence type="ECO:0000256" key="8">
    <source>
        <dbReference type="ARBA" id="ARBA00022840"/>
    </source>
</evidence>
<evidence type="ECO:0000256" key="1">
    <source>
        <dbReference type="ARBA" id="ARBA00004651"/>
    </source>
</evidence>
<accession>A0A1Z5HWQ7</accession>
<keyword evidence="4" id="KW-0109">Calcium transport</keyword>
<dbReference type="Proteomes" id="UP000197032">
    <property type="component" value="Unassembled WGS sequence"/>
</dbReference>
<dbReference type="PROSITE" id="PS00154">
    <property type="entry name" value="ATPASE_E1_E2"/>
    <property type="match status" value="1"/>
</dbReference>
<proteinExistence type="predicted"/>
<dbReference type="GO" id="GO:0005524">
    <property type="term" value="F:ATP binding"/>
    <property type="evidence" value="ECO:0007669"/>
    <property type="project" value="UniProtKB-KW"/>
</dbReference>
<feature type="transmembrane region" description="Helical" evidence="13">
    <location>
        <begin position="247"/>
        <end position="267"/>
    </location>
</feature>
<feature type="domain" description="Cation-transporting P-type ATPase N-terminal" evidence="14">
    <location>
        <begin position="5"/>
        <end position="79"/>
    </location>
</feature>
<keyword evidence="4" id="KW-0813">Transport</keyword>
<dbReference type="Pfam" id="PF00122">
    <property type="entry name" value="E1-E2_ATPase"/>
    <property type="match status" value="1"/>
</dbReference>
<sequence>MVLRQWYQLSPSEVVEALASDPVNGLTDAEAEMRRESFGPNQLKDSRKISLLHIFFSQFTDFMVLVLLAATLVSALLGEYVDAVTILAIVVLNAALGFIQEYRAEKSMEALKRLAAPEARVIRNGREQRIPAQELVPGDIVLLETGDRVPADVRLLETVRMEIEESTLTGESVPVKKNKEPIPQKELGLADRKNMAFLGTVVTRGRGRGIVVATGMDTEMGQIAGMIQEAEAEETPLQKRLGFLGRWLVAFCLIICVVVVITGVLRGEPLYRMFLAGVSLAVAAIPEGLPAIVTVALAVGVQKMVARNAIIRRLPAVETLGCATVICSDKTGTLTKNEMTVRRLWCNGRLVEVTGEGYAPQGDFYLQGKKVNPRKDRALWLLLKIGSLCNNAILKRNGIPIAGMFRRQGKKAWSIAGDPTEGALLVAAAKAGIWREHVEKEEERLEEIPFEPEKKRMSVIYRDSRGTVRVYVKGAPDVILNLCRSVYYNDRIVPLTPALSSQLAEQNEAMAGDALRVLAFAYKEIREEDLGNSEELEKDLIFVGLAG</sequence>
<dbReference type="InterPro" id="IPR001757">
    <property type="entry name" value="P_typ_ATPase"/>
</dbReference>
<protein>
    <recommendedName>
        <fullName evidence="2">P-type Ca(2+) transporter</fullName>
        <ecNumber evidence="2">7.2.2.10</ecNumber>
    </recommendedName>
</protein>
<keyword evidence="4" id="KW-0406">Ion transport</keyword>
<dbReference type="RefSeq" id="WP_143288769.1">
    <property type="nucleotide sequence ID" value="NZ_BDGJ01000195.1"/>
</dbReference>
<dbReference type="InterPro" id="IPR059000">
    <property type="entry name" value="ATPase_P-type_domA"/>
</dbReference>
<evidence type="ECO:0000256" key="2">
    <source>
        <dbReference type="ARBA" id="ARBA00012790"/>
    </source>
</evidence>
<gene>
    <name evidence="15" type="ORF">KKC1_30650</name>
</gene>
<dbReference type="PRINTS" id="PR00121">
    <property type="entry name" value="NAKATPASE"/>
</dbReference>
<keyword evidence="11 13" id="KW-0472">Membrane</keyword>
<dbReference type="InterPro" id="IPR018303">
    <property type="entry name" value="ATPase_P-typ_P_site"/>
</dbReference>
<organism evidence="15 16">
    <name type="scientific">Calderihabitans maritimus</name>
    <dbReference type="NCBI Taxonomy" id="1246530"/>
    <lineage>
        <taxon>Bacteria</taxon>
        <taxon>Bacillati</taxon>
        <taxon>Bacillota</taxon>
        <taxon>Clostridia</taxon>
        <taxon>Neomoorellales</taxon>
        <taxon>Calderihabitantaceae</taxon>
        <taxon>Calderihabitans</taxon>
    </lineage>
</organism>
<name>A0A1Z5HWQ7_9FIRM</name>
<keyword evidence="3" id="KW-1003">Cell membrane</keyword>
<dbReference type="NCBIfam" id="TIGR01494">
    <property type="entry name" value="ATPase_P-type"/>
    <property type="match status" value="1"/>
</dbReference>
<dbReference type="GO" id="GO:0005388">
    <property type="term" value="F:P-type calcium transporter activity"/>
    <property type="evidence" value="ECO:0007669"/>
    <property type="project" value="UniProtKB-EC"/>
</dbReference>
<evidence type="ECO:0000256" key="6">
    <source>
        <dbReference type="ARBA" id="ARBA00022723"/>
    </source>
</evidence>
<dbReference type="Gene3D" id="3.40.1110.10">
    <property type="entry name" value="Calcium-transporting ATPase, cytoplasmic domain N"/>
    <property type="match status" value="1"/>
</dbReference>
<dbReference type="Gene3D" id="2.70.150.10">
    <property type="entry name" value="Calcium-transporting ATPase, cytoplasmic transduction domain A"/>
    <property type="match status" value="1"/>
</dbReference>
<keyword evidence="7" id="KW-0547">Nucleotide-binding</keyword>
<dbReference type="Gene3D" id="1.20.1110.10">
    <property type="entry name" value="Calcium-transporting ATPase, transmembrane domain"/>
    <property type="match status" value="1"/>
</dbReference>
<evidence type="ECO:0000256" key="9">
    <source>
        <dbReference type="ARBA" id="ARBA00022967"/>
    </source>
</evidence>
<reference evidence="16" key="1">
    <citation type="journal article" date="2017" name="Appl. Environ. Microbiol.">
        <title>Genomic Analysis of Calderihabitans maritimus KKC1, a Thermophilic, Hydrogenogenic, Carboxydotrophic Bacterium Isolated from Marine Sediment.</title>
        <authorList>
            <person name="Omae K."/>
            <person name="Yoneda Y."/>
            <person name="Fukuyama Y."/>
            <person name="Yoshida T."/>
            <person name="Sako Y."/>
        </authorList>
    </citation>
    <scope>NUCLEOTIDE SEQUENCE [LARGE SCALE GENOMIC DNA]</scope>
    <source>
        <strain evidence="16">KKC1</strain>
    </source>
</reference>
<feature type="transmembrane region" description="Helical" evidence="13">
    <location>
        <begin position="83"/>
        <end position="99"/>
    </location>
</feature>
<dbReference type="GO" id="GO:0016887">
    <property type="term" value="F:ATP hydrolysis activity"/>
    <property type="evidence" value="ECO:0007669"/>
    <property type="project" value="InterPro"/>
</dbReference>
<evidence type="ECO:0000256" key="11">
    <source>
        <dbReference type="ARBA" id="ARBA00023136"/>
    </source>
</evidence>
<dbReference type="GO" id="GO:0046872">
    <property type="term" value="F:metal ion binding"/>
    <property type="evidence" value="ECO:0007669"/>
    <property type="project" value="UniProtKB-KW"/>
</dbReference>
<dbReference type="Gene3D" id="3.40.50.1000">
    <property type="entry name" value="HAD superfamily/HAD-like"/>
    <property type="match status" value="1"/>
</dbReference>
<feature type="transmembrane region" description="Helical" evidence="13">
    <location>
        <begin position="273"/>
        <end position="299"/>
    </location>
</feature>
<dbReference type="InterPro" id="IPR023299">
    <property type="entry name" value="ATPase_P-typ_cyto_dom_N"/>
</dbReference>
<dbReference type="GO" id="GO:0005886">
    <property type="term" value="C:plasma membrane"/>
    <property type="evidence" value="ECO:0007669"/>
    <property type="project" value="UniProtKB-SubCell"/>
</dbReference>
<feature type="non-terminal residue" evidence="15">
    <location>
        <position position="547"/>
    </location>
</feature>
<comment type="subcellular location">
    <subcellularLocation>
        <location evidence="1">Cell membrane</location>
        <topology evidence="1">Multi-pass membrane protein</topology>
    </subcellularLocation>
</comment>
<dbReference type="SUPFAM" id="SSF81665">
    <property type="entry name" value="Calcium ATPase, transmembrane domain M"/>
    <property type="match status" value="1"/>
</dbReference>
<evidence type="ECO:0000256" key="3">
    <source>
        <dbReference type="ARBA" id="ARBA00022475"/>
    </source>
</evidence>
<feature type="transmembrane region" description="Helical" evidence="13">
    <location>
        <begin position="51"/>
        <end position="77"/>
    </location>
</feature>
<dbReference type="EC" id="7.2.2.10" evidence="2"/>
<dbReference type="AlphaFoldDB" id="A0A1Z5HWQ7"/>
<evidence type="ECO:0000256" key="10">
    <source>
        <dbReference type="ARBA" id="ARBA00022989"/>
    </source>
</evidence>